<name>A0AAN9TLV6_9HEMI</name>
<dbReference type="EMBL" id="JBBCAQ010000010">
    <property type="protein sequence ID" value="KAK7601530.1"/>
    <property type="molecule type" value="Genomic_DNA"/>
</dbReference>
<evidence type="ECO:0000313" key="3">
    <source>
        <dbReference type="Proteomes" id="UP001367676"/>
    </source>
</evidence>
<accession>A0AAN9TLV6</accession>
<gene>
    <name evidence="2" type="ORF">V9T40_008971</name>
</gene>
<dbReference type="AlphaFoldDB" id="A0AAN9TLV6"/>
<feature type="compositionally biased region" description="Polar residues" evidence="1">
    <location>
        <begin position="1"/>
        <end position="11"/>
    </location>
</feature>
<protein>
    <submittedName>
        <fullName evidence="2">Uncharacterized protein</fullName>
    </submittedName>
</protein>
<proteinExistence type="predicted"/>
<evidence type="ECO:0000313" key="2">
    <source>
        <dbReference type="EMBL" id="KAK7601530.1"/>
    </source>
</evidence>
<comment type="caution">
    <text evidence="2">The sequence shown here is derived from an EMBL/GenBank/DDBJ whole genome shotgun (WGS) entry which is preliminary data.</text>
</comment>
<feature type="compositionally biased region" description="Basic and acidic residues" evidence="1">
    <location>
        <begin position="12"/>
        <end position="22"/>
    </location>
</feature>
<reference evidence="2 3" key="1">
    <citation type="submission" date="2024-03" db="EMBL/GenBank/DDBJ databases">
        <title>Adaptation during the transition from Ophiocordyceps entomopathogen to insect associate is accompanied by gene loss and intensified selection.</title>
        <authorList>
            <person name="Ward C.M."/>
            <person name="Onetto C.A."/>
            <person name="Borneman A.R."/>
        </authorList>
    </citation>
    <scope>NUCLEOTIDE SEQUENCE [LARGE SCALE GENOMIC DNA]</scope>
    <source>
        <strain evidence="2">AWRI1</strain>
        <tissue evidence="2">Single Adult Female</tissue>
    </source>
</reference>
<keyword evidence="3" id="KW-1185">Reference proteome</keyword>
<evidence type="ECO:0000256" key="1">
    <source>
        <dbReference type="SAM" id="MobiDB-lite"/>
    </source>
</evidence>
<organism evidence="2 3">
    <name type="scientific">Parthenolecanium corni</name>
    <dbReference type="NCBI Taxonomy" id="536013"/>
    <lineage>
        <taxon>Eukaryota</taxon>
        <taxon>Metazoa</taxon>
        <taxon>Ecdysozoa</taxon>
        <taxon>Arthropoda</taxon>
        <taxon>Hexapoda</taxon>
        <taxon>Insecta</taxon>
        <taxon>Pterygota</taxon>
        <taxon>Neoptera</taxon>
        <taxon>Paraneoptera</taxon>
        <taxon>Hemiptera</taxon>
        <taxon>Sternorrhyncha</taxon>
        <taxon>Coccoidea</taxon>
        <taxon>Coccidae</taxon>
        <taxon>Parthenolecanium</taxon>
    </lineage>
</organism>
<sequence>MQSSLVQTTETTKNDNLKDAEDNGAEKLTVLDDYRQLLEEVSGLAIYKRVPSNRFNKVCPNVHNNKTVKQDKIIKYNVI</sequence>
<dbReference type="Proteomes" id="UP001367676">
    <property type="component" value="Unassembled WGS sequence"/>
</dbReference>
<feature type="region of interest" description="Disordered" evidence="1">
    <location>
        <begin position="1"/>
        <end position="22"/>
    </location>
</feature>